<evidence type="ECO:0000256" key="2">
    <source>
        <dbReference type="SAM" id="SignalP"/>
    </source>
</evidence>
<evidence type="ECO:0008006" key="5">
    <source>
        <dbReference type="Google" id="ProtNLM"/>
    </source>
</evidence>
<feature type="compositionally biased region" description="Polar residues" evidence="1">
    <location>
        <begin position="25"/>
        <end position="36"/>
    </location>
</feature>
<feature type="chain" id="PRO_5038663901" description="DUF4352 domain-containing protein" evidence="2">
    <location>
        <begin position="20"/>
        <end position="280"/>
    </location>
</feature>
<feature type="compositionally biased region" description="Low complexity" evidence="1">
    <location>
        <begin position="40"/>
        <end position="78"/>
    </location>
</feature>
<evidence type="ECO:0000313" key="4">
    <source>
        <dbReference type="Proteomes" id="UP000292886"/>
    </source>
</evidence>
<feature type="compositionally biased region" description="Basic and acidic residues" evidence="1">
    <location>
        <begin position="96"/>
        <end position="108"/>
    </location>
</feature>
<feature type="region of interest" description="Disordered" evidence="1">
    <location>
        <begin position="25"/>
        <end position="108"/>
    </location>
</feature>
<evidence type="ECO:0000313" key="3">
    <source>
        <dbReference type="EMBL" id="QBO35439.1"/>
    </source>
</evidence>
<keyword evidence="2" id="KW-0732">Signal</keyword>
<accession>A0A4P6YRZ4</accession>
<dbReference type="OrthoDB" id="2149005at2"/>
<evidence type="ECO:0000256" key="1">
    <source>
        <dbReference type="SAM" id="MobiDB-lite"/>
    </source>
</evidence>
<feature type="signal peptide" evidence="2">
    <location>
        <begin position="1"/>
        <end position="19"/>
    </location>
</feature>
<dbReference type="PROSITE" id="PS51257">
    <property type="entry name" value="PROKAR_LIPOPROTEIN"/>
    <property type="match status" value="1"/>
</dbReference>
<reference evidence="4" key="1">
    <citation type="submission" date="2019-03" db="EMBL/GenBank/DDBJ databases">
        <title>Weissella sp. 26KH-42 Genome sequencing.</title>
        <authorList>
            <person name="Heo J."/>
            <person name="Kim S.-J."/>
            <person name="Kim J.-S."/>
            <person name="Hong S.-B."/>
            <person name="Kwon S.-W."/>
        </authorList>
    </citation>
    <scope>NUCLEOTIDE SEQUENCE [LARGE SCALE GENOMIC DNA]</scope>
    <source>
        <strain evidence="4">26KH-42</strain>
    </source>
</reference>
<feature type="compositionally biased region" description="Polar residues" evidence="1">
    <location>
        <begin position="79"/>
        <end position="94"/>
    </location>
</feature>
<dbReference type="KEGG" id="wei:EQG49_02635"/>
<organism evidence="3 4">
    <name type="scientific">Periweissella cryptocerci</name>
    <dbReference type="NCBI Taxonomy" id="2506420"/>
    <lineage>
        <taxon>Bacteria</taxon>
        <taxon>Bacillati</taxon>
        <taxon>Bacillota</taxon>
        <taxon>Bacilli</taxon>
        <taxon>Lactobacillales</taxon>
        <taxon>Lactobacillaceae</taxon>
        <taxon>Periweissella</taxon>
    </lineage>
</organism>
<dbReference type="Proteomes" id="UP000292886">
    <property type="component" value="Chromosome"/>
</dbReference>
<proteinExistence type="predicted"/>
<name>A0A4P6YRZ4_9LACO</name>
<protein>
    <recommendedName>
        <fullName evidence="5">DUF4352 domain-containing protein</fullName>
    </recommendedName>
</protein>
<sequence length="280" mass="29763">MKKTITLILALSTTLILVACGHTDNSTTKATSSSMHESSKTISKAPASSSSAASSSTTSSSKKATSKSQSSAIASSATGKNGSGSMQNKRTYQVPTKDKQNKNYKADGNLNKKGEFSVDQAGTVNTLYALKKLKTTLKNGPLAYRLVDAQIIQNNPKTKQAITMANSALNTTDIKGKYYTLMLHYDITNHSANRLGTDGVSTFTTNTGYGVNGASGLDNDAQLGTKGLPANKKTRSFAVFLLPEKTAKNLKTFRLEFSGAYTADGDMVSDSSNFMNVNFK</sequence>
<gene>
    <name evidence="3" type="ORF">EQG49_02635</name>
</gene>
<dbReference type="AlphaFoldDB" id="A0A4P6YRZ4"/>
<dbReference type="RefSeq" id="WP_133362519.1">
    <property type="nucleotide sequence ID" value="NZ_CP037940.1"/>
</dbReference>
<keyword evidence="4" id="KW-1185">Reference proteome</keyword>
<dbReference type="EMBL" id="CP037940">
    <property type="protein sequence ID" value="QBO35439.1"/>
    <property type="molecule type" value="Genomic_DNA"/>
</dbReference>